<evidence type="ECO:0000313" key="3">
    <source>
        <dbReference type="EMBL" id="RYC80722.1"/>
    </source>
</evidence>
<dbReference type="InterPro" id="IPR021858">
    <property type="entry name" value="Fun_TF"/>
</dbReference>
<dbReference type="PANTHER" id="PTHR37534:SF7">
    <property type="entry name" value="TRANSCRIPTIONAL ACTIVATOR PROTEIN UGA3"/>
    <property type="match status" value="1"/>
</dbReference>
<dbReference type="AlphaFoldDB" id="A0A4Q2V2C5"/>
<dbReference type="GO" id="GO:0000976">
    <property type="term" value="F:transcription cis-regulatory region binding"/>
    <property type="evidence" value="ECO:0007669"/>
    <property type="project" value="TreeGrafter"/>
</dbReference>
<reference evidence="3 4" key="1">
    <citation type="submission" date="2016-12" db="EMBL/GenBank/DDBJ databases">
        <title>Draft genome sequence of Fusarium oxysporum causing rot on Narcissus.</title>
        <authorList>
            <person name="Armitage A.D."/>
            <person name="Taylor A."/>
            <person name="Clarkson J.P."/>
            <person name="Harrison R.J."/>
            <person name="Jackson A.C."/>
        </authorList>
    </citation>
    <scope>NUCLEOTIDE SEQUENCE [LARGE SCALE GENOMIC DNA]</scope>
    <source>
        <strain evidence="3 4">N139</strain>
    </source>
</reference>
<protein>
    <submittedName>
        <fullName evidence="3">Uncharacterized protein</fullName>
    </submittedName>
</protein>
<organism evidence="3 4">
    <name type="scientific">Fusarium oxysporum f. sp. narcissi</name>
    <dbReference type="NCBI Taxonomy" id="451672"/>
    <lineage>
        <taxon>Eukaryota</taxon>
        <taxon>Fungi</taxon>
        <taxon>Dikarya</taxon>
        <taxon>Ascomycota</taxon>
        <taxon>Pezizomycotina</taxon>
        <taxon>Sordariomycetes</taxon>
        <taxon>Hypocreomycetidae</taxon>
        <taxon>Hypocreales</taxon>
        <taxon>Nectriaceae</taxon>
        <taxon>Fusarium</taxon>
        <taxon>Fusarium oxysporum species complex</taxon>
    </lineage>
</organism>
<dbReference type="EMBL" id="MQTW01000330">
    <property type="protein sequence ID" value="RYC80722.1"/>
    <property type="molecule type" value="Genomic_DNA"/>
</dbReference>
<comment type="subcellular location">
    <subcellularLocation>
        <location evidence="1">Nucleus</location>
    </subcellularLocation>
</comment>
<dbReference type="Pfam" id="PF11951">
    <property type="entry name" value="Fungal_trans_2"/>
    <property type="match status" value="1"/>
</dbReference>
<evidence type="ECO:0000256" key="2">
    <source>
        <dbReference type="ARBA" id="ARBA00023242"/>
    </source>
</evidence>
<proteinExistence type="predicted"/>
<accession>A0A4Q2V2C5</accession>
<gene>
    <name evidence="3" type="ORF">BFJ63_vAg16397</name>
</gene>
<sequence>MNNIDRGLFEFYIKNWCPGRSVLNETNLWLKDLAPMHKNEGILHAILSLAGIYIYDYVPVECIRRRTNQLHVKADQYYSTLLNAPESRKIGKGQEVIAMAVILSMQDVVLTERRQKKPDKPRWLEGFEQGAYFLHATDPGKRYWDSKNTQFDSLRVSLSIVVGRGVILAQFMMPLPAPKSMNPEEESDKFGWLNYGFSKEDMEEIHGGCGFSRTLLHSMSHVAYCAARLQQEPKSMMVPITAKLLLRELEHMRQWSREGKDWKTAKIGRPTIECVREVDGMKIDSSQIMTEVTAETWRIAAILYRQCRLLRLPRNHSDVLANLENLAKCIQIMPTSGSHFTAQAPLWPVFMLGLLATTPKHKAIAKSWFEEVVSTPVRSTVLPLYEALKRIWEWIDKEVPIQSEPADDTKGISERDPWWETLVVNVLDKEEEILYLA</sequence>
<name>A0A4Q2V2C5_FUSOX</name>
<dbReference type="PANTHER" id="PTHR37534">
    <property type="entry name" value="TRANSCRIPTIONAL ACTIVATOR PROTEIN UGA3"/>
    <property type="match status" value="1"/>
</dbReference>
<comment type="caution">
    <text evidence="3">The sequence shown here is derived from an EMBL/GenBank/DDBJ whole genome shotgun (WGS) entry which is preliminary data.</text>
</comment>
<keyword evidence="2" id="KW-0539">Nucleus</keyword>
<dbReference type="GO" id="GO:0045944">
    <property type="term" value="P:positive regulation of transcription by RNA polymerase II"/>
    <property type="evidence" value="ECO:0007669"/>
    <property type="project" value="TreeGrafter"/>
</dbReference>
<evidence type="ECO:0000256" key="1">
    <source>
        <dbReference type="ARBA" id="ARBA00004123"/>
    </source>
</evidence>
<evidence type="ECO:0000313" key="4">
    <source>
        <dbReference type="Proteomes" id="UP000290540"/>
    </source>
</evidence>
<dbReference type="GO" id="GO:0003700">
    <property type="term" value="F:DNA-binding transcription factor activity"/>
    <property type="evidence" value="ECO:0007669"/>
    <property type="project" value="TreeGrafter"/>
</dbReference>
<dbReference type="GO" id="GO:0005634">
    <property type="term" value="C:nucleus"/>
    <property type="evidence" value="ECO:0007669"/>
    <property type="project" value="UniProtKB-SubCell"/>
</dbReference>
<dbReference type="Proteomes" id="UP000290540">
    <property type="component" value="Unassembled WGS sequence"/>
</dbReference>